<evidence type="ECO:0000313" key="2">
    <source>
        <dbReference type="EMBL" id="KAG5636770.1"/>
    </source>
</evidence>
<accession>A0A9P7FT26</accession>
<comment type="caution">
    <text evidence="2">The sequence shown here is derived from an EMBL/GenBank/DDBJ whole genome shotgun (WGS) entry which is preliminary data.</text>
</comment>
<reference evidence="2" key="1">
    <citation type="submission" date="2021-02" db="EMBL/GenBank/DDBJ databases">
        <authorList>
            <person name="Nieuwenhuis M."/>
            <person name="Van De Peppel L.J.J."/>
        </authorList>
    </citation>
    <scope>NUCLEOTIDE SEQUENCE</scope>
    <source>
        <strain evidence="2">D49</strain>
    </source>
</reference>
<dbReference type="AlphaFoldDB" id="A0A9P7FT26"/>
<dbReference type="Pfam" id="PF13450">
    <property type="entry name" value="NAD_binding_8"/>
    <property type="match status" value="1"/>
</dbReference>
<evidence type="ECO:0000256" key="1">
    <source>
        <dbReference type="SAM" id="SignalP"/>
    </source>
</evidence>
<keyword evidence="1" id="KW-0732">Signal</keyword>
<feature type="chain" id="PRO_5040406625" description="Glucose-methanol-choline oxidoreductase N-terminal domain-containing protein" evidence="1">
    <location>
        <begin position="18"/>
        <end position="98"/>
    </location>
</feature>
<proteinExistence type="predicted"/>
<dbReference type="OrthoDB" id="269227at2759"/>
<name>A0A9P7FT26_9AGAR</name>
<dbReference type="EMBL" id="JABCKI010005895">
    <property type="protein sequence ID" value="KAG5636770.1"/>
    <property type="molecule type" value="Genomic_DNA"/>
</dbReference>
<sequence>MFAKISLTLALSGIASSKLINLKTEGANGKSALSTTEFDFSNGFRSFLQIVIGGGTAGLTVAHRLSDDSSKKVLVLEAGRSGINEYAHLRFIQGQALD</sequence>
<keyword evidence="3" id="KW-1185">Reference proteome</keyword>
<evidence type="ECO:0008006" key="4">
    <source>
        <dbReference type="Google" id="ProtNLM"/>
    </source>
</evidence>
<dbReference type="Gene3D" id="3.50.50.60">
    <property type="entry name" value="FAD/NAD(P)-binding domain"/>
    <property type="match status" value="1"/>
</dbReference>
<evidence type="ECO:0000313" key="3">
    <source>
        <dbReference type="Proteomes" id="UP000717328"/>
    </source>
</evidence>
<organism evidence="2 3">
    <name type="scientific">Sphagnurus paluster</name>
    <dbReference type="NCBI Taxonomy" id="117069"/>
    <lineage>
        <taxon>Eukaryota</taxon>
        <taxon>Fungi</taxon>
        <taxon>Dikarya</taxon>
        <taxon>Basidiomycota</taxon>
        <taxon>Agaricomycotina</taxon>
        <taxon>Agaricomycetes</taxon>
        <taxon>Agaricomycetidae</taxon>
        <taxon>Agaricales</taxon>
        <taxon>Tricholomatineae</taxon>
        <taxon>Lyophyllaceae</taxon>
        <taxon>Sphagnurus</taxon>
    </lineage>
</organism>
<protein>
    <recommendedName>
        <fullName evidence="4">Glucose-methanol-choline oxidoreductase N-terminal domain-containing protein</fullName>
    </recommendedName>
</protein>
<dbReference type="InterPro" id="IPR036188">
    <property type="entry name" value="FAD/NAD-bd_sf"/>
</dbReference>
<reference evidence="2" key="2">
    <citation type="submission" date="2021-10" db="EMBL/GenBank/DDBJ databases">
        <title>Phylogenomics reveals ancestral predisposition of the termite-cultivated fungus Termitomyces towards a domesticated lifestyle.</title>
        <authorList>
            <person name="Auxier B."/>
            <person name="Grum-Grzhimaylo A."/>
            <person name="Cardenas M.E."/>
            <person name="Lodge J.D."/>
            <person name="Laessoe T."/>
            <person name="Pedersen O."/>
            <person name="Smith M.E."/>
            <person name="Kuyper T.W."/>
            <person name="Franco-Molano E.A."/>
            <person name="Baroni T.J."/>
            <person name="Aanen D.K."/>
        </authorList>
    </citation>
    <scope>NUCLEOTIDE SEQUENCE</scope>
    <source>
        <strain evidence="2">D49</strain>
    </source>
</reference>
<feature type="signal peptide" evidence="1">
    <location>
        <begin position="1"/>
        <end position="17"/>
    </location>
</feature>
<dbReference type="SUPFAM" id="SSF51905">
    <property type="entry name" value="FAD/NAD(P)-binding domain"/>
    <property type="match status" value="1"/>
</dbReference>
<gene>
    <name evidence="2" type="ORF">H0H81_006923</name>
</gene>
<dbReference type="Proteomes" id="UP000717328">
    <property type="component" value="Unassembled WGS sequence"/>
</dbReference>